<accession>A0A3A3GCH6</accession>
<sequence>MLYTEHSWKNAANNTDGFIDIVLEDEHGTSLMIVECKRVLESSWIFLNADISVKNRRHAKAWVTCYISGNTGYFGWTDLALEPSCPESQYCVTFGQDAKSKPMLERVGAELVFAIEGLADEENPFHARRQDSIRIYFSVIVTTAHLKLCTFDPKEISLDDGKVSASSFQDVPYVRFRKQLSTQSLKPNFTEGLGHLVRTKEHTVFVVNAEYFSDFLKSFEIDDRVFRRLASR</sequence>
<evidence type="ECO:0000313" key="2">
    <source>
        <dbReference type="Proteomes" id="UP000265955"/>
    </source>
</evidence>
<dbReference type="Proteomes" id="UP000265955">
    <property type="component" value="Unassembled WGS sequence"/>
</dbReference>
<gene>
    <name evidence="1" type="ORF">D3871_08760</name>
</gene>
<dbReference type="EMBL" id="QYUO01000001">
    <property type="protein sequence ID" value="RJF98589.1"/>
    <property type="molecule type" value="Genomic_DNA"/>
</dbReference>
<comment type="caution">
    <text evidence="1">The sequence shown here is derived from an EMBL/GenBank/DDBJ whole genome shotgun (WGS) entry which is preliminary data.</text>
</comment>
<protein>
    <submittedName>
        <fullName evidence="1">Uncharacterized protein</fullName>
    </submittedName>
</protein>
<organism evidence="1 2">
    <name type="scientific">Noviherbaspirillum saxi</name>
    <dbReference type="NCBI Taxonomy" id="2320863"/>
    <lineage>
        <taxon>Bacteria</taxon>
        <taxon>Pseudomonadati</taxon>
        <taxon>Pseudomonadota</taxon>
        <taxon>Betaproteobacteria</taxon>
        <taxon>Burkholderiales</taxon>
        <taxon>Oxalobacteraceae</taxon>
        <taxon>Noviherbaspirillum</taxon>
    </lineage>
</organism>
<name>A0A3A3GCH6_9BURK</name>
<dbReference type="AlphaFoldDB" id="A0A3A3GCH6"/>
<reference evidence="2" key="1">
    <citation type="submission" date="2018-09" db="EMBL/GenBank/DDBJ databases">
        <authorList>
            <person name="Zhu H."/>
        </authorList>
    </citation>
    <scope>NUCLEOTIDE SEQUENCE [LARGE SCALE GENOMIC DNA]</scope>
    <source>
        <strain evidence="2">K1R23-30</strain>
    </source>
</reference>
<keyword evidence="2" id="KW-1185">Reference proteome</keyword>
<evidence type="ECO:0000313" key="1">
    <source>
        <dbReference type="EMBL" id="RJF98589.1"/>
    </source>
</evidence>
<proteinExistence type="predicted"/>